<organism evidence="1 2">
    <name type="scientific">Mycobacterium phage Bricole</name>
    <dbReference type="NCBI Taxonomy" id="1718601"/>
    <lineage>
        <taxon>Viruses</taxon>
        <taxon>Duplodnaviria</taxon>
        <taxon>Heunggongvirae</taxon>
        <taxon>Uroviricota</taxon>
        <taxon>Caudoviricetes</taxon>
        <taxon>Vilmaviridae</taxon>
        <taxon>Mclasvirinae</taxon>
        <taxon>Bongovirus</taxon>
        <taxon>Bongovirus bongo</taxon>
    </lineage>
</organism>
<sequence>MSDVDVMAALIEQHARANDPVARHMSYRVTASSARKAAEALHAAGFRQGAGTVDREQNDRLKAIESRLDRIEGYMVIT</sequence>
<reference evidence="1 2" key="1">
    <citation type="submission" date="2015-08" db="EMBL/GenBank/DDBJ databases">
        <authorList>
            <person name="Barekzi N."/>
            <person name="Doss J.H."/>
            <person name="Bluford J."/>
            <person name="Fizer S."/>
            <person name="Garofalo A.E."/>
            <person name="Gasalao M.B."/>
            <person name="Griffin J."/>
            <person name="Henderson C.M."/>
            <person name="Hyre A.N."/>
            <person name="Irons L.B."/>
            <person name="Jafree E."/>
            <person name="Kanda K."/>
            <person name="Matthews D."/>
            <person name="Mclaren B."/>
            <person name="Moriarty A."/>
            <person name="Northam N."/>
            <person name="Ryan M."/>
            <person name="Smith D.E."/>
            <person name="Vanselow D."/>
            <person name="Welch J."/>
            <person name="Gauthier D."/>
            <person name="Anders K.R."/>
            <person name="Bradley K.W."/>
            <person name="Asai D.J."/>
            <person name="Bowman C.A."/>
            <person name="Russell D.A."/>
            <person name="Pope W.H."/>
            <person name="Jacobs-Sera D."/>
            <person name="Hendrix R.W."/>
            <person name="Hatfull G.F."/>
        </authorList>
    </citation>
    <scope>NUCLEOTIDE SEQUENCE [LARGE SCALE GENOMIC DNA]</scope>
</reference>
<gene>
    <name evidence="1" type="ORF">SEA_BRICOLE_83</name>
</gene>
<evidence type="ECO:0000313" key="2">
    <source>
        <dbReference type="Proteomes" id="UP000221469"/>
    </source>
</evidence>
<accession>A0A0M3UKD9</accession>
<protein>
    <submittedName>
        <fullName evidence="1">Uncharacterized protein</fullName>
    </submittedName>
</protein>
<evidence type="ECO:0000313" key="1">
    <source>
        <dbReference type="EMBL" id="ALF00611.1"/>
    </source>
</evidence>
<dbReference type="Proteomes" id="UP000221469">
    <property type="component" value="Segment"/>
</dbReference>
<proteinExistence type="predicted"/>
<name>A0A0M3UKD9_9CAUD</name>
<dbReference type="EMBL" id="KT591491">
    <property type="protein sequence ID" value="ALF00611.1"/>
    <property type="molecule type" value="Genomic_DNA"/>
</dbReference>